<dbReference type="PROSITE" id="PS00086">
    <property type="entry name" value="CYTOCHROME_P450"/>
    <property type="match status" value="1"/>
</dbReference>
<keyword evidence="12" id="KW-1185">Reference proteome</keyword>
<evidence type="ECO:0000256" key="5">
    <source>
        <dbReference type="ARBA" id="ARBA00022723"/>
    </source>
</evidence>
<name>A0A5M3MZ68_CONPW</name>
<comment type="cofactor">
    <cofactor evidence="1 9">
        <name>heme</name>
        <dbReference type="ChEBI" id="CHEBI:30413"/>
    </cofactor>
</comment>
<dbReference type="PRINTS" id="PR00463">
    <property type="entry name" value="EP450I"/>
</dbReference>
<dbReference type="GO" id="GO:0020037">
    <property type="term" value="F:heme binding"/>
    <property type="evidence" value="ECO:0007669"/>
    <property type="project" value="InterPro"/>
</dbReference>
<dbReference type="InterPro" id="IPR001128">
    <property type="entry name" value="Cyt_P450"/>
</dbReference>
<dbReference type="OMA" id="ITANDFH"/>
<evidence type="ECO:0000256" key="9">
    <source>
        <dbReference type="PIRSR" id="PIRSR602401-1"/>
    </source>
</evidence>
<dbReference type="OrthoDB" id="2789670at2759"/>
<evidence type="ECO:0000256" key="3">
    <source>
        <dbReference type="ARBA" id="ARBA00010617"/>
    </source>
</evidence>
<dbReference type="PRINTS" id="PR00385">
    <property type="entry name" value="P450"/>
</dbReference>
<evidence type="ECO:0000256" key="2">
    <source>
        <dbReference type="ARBA" id="ARBA00005179"/>
    </source>
</evidence>
<dbReference type="SUPFAM" id="SSF48264">
    <property type="entry name" value="Cytochrome P450"/>
    <property type="match status" value="1"/>
</dbReference>
<dbReference type="Proteomes" id="UP000053558">
    <property type="component" value="Unassembled WGS sequence"/>
</dbReference>
<evidence type="ECO:0000256" key="10">
    <source>
        <dbReference type="RuleBase" id="RU000461"/>
    </source>
</evidence>
<dbReference type="GO" id="GO:0016705">
    <property type="term" value="F:oxidoreductase activity, acting on paired donors, with incorporation or reduction of molecular oxygen"/>
    <property type="evidence" value="ECO:0007669"/>
    <property type="project" value="InterPro"/>
</dbReference>
<keyword evidence="4 9" id="KW-0349">Heme</keyword>
<evidence type="ECO:0000256" key="8">
    <source>
        <dbReference type="ARBA" id="ARBA00023033"/>
    </source>
</evidence>
<dbReference type="PANTHER" id="PTHR46300:SF5">
    <property type="entry name" value="CYTOCHROME P450"/>
    <property type="match status" value="1"/>
</dbReference>
<dbReference type="EMBL" id="JH711575">
    <property type="protein sequence ID" value="EIW84440.1"/>
    <property type="molecule type" value="Genomic_DNA"/>
</dbReference>
<keyword evidence="7 9" id="KW-0408">Iron</keyword>
<dbReference type="InterPro" id="IPR002401">
    <property type="entry name" value="Cyt_P450_E_grp-I"/>
</dbReference>
<comment type="pathway">
    <text evidence="2">Secondary metabolite biosynthesis.</text>
</comment>
<dbReference type="PANTHER" id="PTHR46300">
    <property type="entry name" value="P450, PUTATIVE (EUROFUNG)-RELATED-RELATED"/>
    <property type="match status" value="1"/>
</dbReference>
<evidence type="ECO:0000256" key="7">
    <source>
        <dbReference type="ARBA" id="ARBA00023004"/>
    </source>
</evidence>
<dbReference type="GO" id="GO:0005506">
    <property type="term" value="F:iron ion binding"/>
    <property type="evidence" value="ECO:0007669"/>
    <property type="project" value="InterPro"/>
</dbReference>
<dbReference type="KEGG" id="cput:CONPUDRAFT_100535"/>
<sequence length="183" mass="20342">MVLYPDVQARAREEIEAVVGTERLPDFRDRPALPYIEAVLREILRWKPVVPLGIPHAAASDDVYDGFMIPKRAVIIPNLWAMARDPLKYSSPDTFSPERFLDSNGNLVHDTPYFVFGFGRRICPGRHLALGSVWIAIAQILASFSIEKAKDAAGTSIDPNPGWTHGVTSCPKPFPCNFIARKA</sequence>
<dbReference type="AlphaFoldDB" id="A0A5M3MZ68"/>
<comment type="similarity">
    <text evidence="3 10">Belongs to the cytochrome P450 family.</text>
</comment>
<feature type="binding site" description="axial binding residue" evidence="9">
    <location>
        <position position="123"/>
    </location>
    <ligand>
        <name>heme</name>
        <dbReference type="ChEBI" id="CHEBI:30413"/>
    </ligand>
    <ligandPart>
        <name>Fe</name>
        <dbReference type="ChEBI" id="CHEBI:18248"/>
    </ligandPart>
</feature>
<evidence type="ECO:0000313" key="11">
    <source>
        <dbReference type="EMBL" id="EIW84440.1"/>
    </source>
</evidence>
<keyword evidence="8 10" id="KW-0503">Monooxygenase</keyword>
<gene>
    <name evidence="11" type="ORF">CONPUDRAFT_100535</name>
</gene>
<dbReference type="Gene3D" id="1.10.630.10">
    <property type="entry name" value="Cytochrome P450"/>
    <property type="match status" value="1"/>
</dbReference>
<dbReference type="InterPro" id="IPR017972">
    <property type="entry name" value="Cyt_P450_CS"/>
</dbReference>
<comment type="caution">
    <text evidence="11">The sequence shown here is derived from an EMBL/GenBank/DDBJ whole genome shotgun (WGS) entry which is preliminary data.</text>
</comment>
<reference evidence="12" key="1">
    <citation type="journal article" date="2012" name="Science">
        <title>The Paleozoic origin of enzymatic lignin decomposition reconstructed from 31 fungal genomes.</title>
        <authorList>
            <person name="Floudas D."/>
            <person name="Binder M."/>
            <person name="Riley R."/>
            <person name="Barry K."/>
            <person name="Blanchette R.A."/>
            <person name="Henrissat B."/>
            <person name="Martinez A.T."/>
            <person name="Otillar R."/>
            <person name="Spatafora J.W."/>
            <person name="Yadav J.S."/>
            <person name="Aerts A."/>
            <person name="Benoit I."/>
            <person name="Boyd A."/>
            <person name="Carlson A."/>
            <person name="Copeland A."/>
            <person name="Coutinho P.M."/>
            <person name="de Vries R.P."/>
            <person name="Ferreira P."/>
            <person name="Findley K."/>
            <person name="Foster B."/>
            <person name="Gaskell J."/>
            <person name="Glotzer D."/>
            <person name="Gorecki P."/>
            <person name="Heitman J."/>
            <person name="Hesse C."/>
            <person name="Hori C."/>
            <person name="Igarashi K."/>
            <person name="Jurgens J.A."/>
            <person name="Kallen N."/>
            <person name="Kersten P."/>
            <person name="Kohler A."/>
            <person name="Kuees U."/>
            <person name="Kumar T.K.A."/>
            <person name="Kuo A."/>
            <person name="LaButti K."/>
            <person name="Larrondo L.F."/>
            <person name="Lindquist E."/>
            <person name="Ling A."/>
            <person name="Lombard V."/>
            <person name="Lucas S."/>
            <person name="Lundell T."/>
            <person name="Martin R."/>
            <person name="McLaughlin D.J."/>
            <person name="Morgenstern I."/>
            <person name="Morin E."/>
            <person name="Murat C."/>
            <person name="Nagy L.G."/>
            <person name="Nolan M."/>
            <person name="Ohm R.A."/>
            <person name="Patyshakuliyeva A."/>
            <person name="Rokas A."/>
            <person name="Ruiz-Duenas F.J."/>
            <person name="Sabat G."/>
            <person name="Salamov A."/>
            <person name="Samejima M."/>
            <person name="Schmutz J."/>
            <person name="Slot J.C."/>
            <person name="St John F."/>
            <person name="Stenlid J."/>
            <person name="Sun H."/>
            <person name="Sun S."/>
            <person name="Syed K."/>
            <person name="Tsang A."/>
            <person name="Wiebenga A."/>
            <person name="Young D."/>
            <person name="Pisabarro A."/>
            <person name="Eastwood D.C."/>
            <person name="Martin F."/>
            <person name="Cullen D."/>
            <person name="Grigoriev I.V."/>
            <person name="Hibbett D.S."/>
        </authorList>
    </citation>
    <scope>NUCLEOTIDE SEQUENCE [LARGE SCALE GENOMIC DNA]</scope>
    <source>
        <strain evidence="12">RWD-64-598 SS2</strain>
    </source>
</reference>
<keyword evidence="6 10" id="KW-0560">Oxidoreductase</keyword>
<dbReference type="Pfam" id="PF00067">
    <property type="entry name" value="p450"/>
    <property type="match status" value="1"/>
</dbReference>
<evidence type="ECO:0000256" key="1">
    <source>
        <dbReference type="ARBA" id="ARBA00001971"/>
    </source>
</evidence>
<protein>
    <submittedName>
        <fullName evidence="11">Cytochrome P450</fullName>
    </submittedName>
</protein>
<dbReference type="RefSeq" id="XP_007766140.1">
    <property type="nucleotide sequence ID" value="XM_007767950.1"/>
</dbReference>
<evidence type="ECO:0000313" key="12">
    <source>
        <dbReference type="Proteomes" id="UP000053558"/>
    </source>
</evidence>
<dbReference type="GeneID" id="19198237"/>
<proteinExistence type="inferred from homology"/>
<dbReference type="GO" id="GO:0004497">
    <property type="term" value="F:monooxygenase activity"/>
    <property type="evidence" value="ECO:0007669"/>
    <property type="project" value="UniProtKB-KW"/>
</dbReference>
<dbReference type="InterPro" id="IPR050364">
    <property type="entry name" value="Cytochrome_P450_fung"/>
</dbReference>
<keyword evidence="5 9" id="KW-0479">Metal-binding</keyword>
<dbReference type="InterPro" id="IPR036396">
    <property type="entry name" value="Cyt_P450_sf"/>
</dbReference>
<organism evidence="11 12">
    <name type="scientific">Coniophora puteana (strain RWD-64-598)</name>
    <name type="common">Brown rot fungus</name>
    <dbReference type="NCBI Taxonomy" id="741705"/>
    <lineage>
        <taxon>Eukaryota</taxon>
        <taxon>Fungi</taxon>
        <taxon>Dikarya</taxon>
        <taxon>Basidiomycota</taxon>
        <taxon>Agaricomycotina</taxon>
        <taxon>Agaricomycetes</taxon>
        <taxon>Agaricomycetidae</taxon>
        <taxon>Boletales</taxon>
        <taxon>Coniophorineae</taxon>
        <taxon>Coniophoraceae</taxon>
        <taxon>Coniophora</taxon>
    </lineage>
</organism>
<accession>A0A5M3MZ68</accession>
<evidence type="ECO:0000256" key="4">
    <source>
        <dbReference type="ARBA" id="ARBA00022617"/>
    </source>
</evidence>
<evidence type="ECO:0000256" key="6">
    <source>
        <dbReference type="ARBA" id="ARBA00023002"/>
    </source>
</evidence>